<comment type="subunit">
    <text evidence="12">In plastids the minimal PEP RNA polymerase catalytic core is composed of four subunits: alpha, beta, beta', and beta''. When a (nuclear-encoded) sigma factor is associated with the core the holoenzyme is formed, which can initiate transcription.</text>
</comment>
<evidence type="ECO:0000256" key="15">
    <source>
        <dbReference type="RuleBase" id="RU363031"/>
    </source>
</evidence>
<evidence type="ECO:0000313" key="19">
    <source>
        <dbReference type="EMBL" id="QEM01752.1"/>
    </source>
</evidence>
<protein>
    <recommendedName>
        <fullName evidence="5 15">DNA-directed RNA polymerase subunit beta</fullName>
        <ecNumber evidence="4 15">2.7.7.6</ecNumber>
    </recommendedName>
</protein>
<comment type="subcellular location">
    <subcellularLocation>
        <location evidence="2">Plastid</location>
        <location evidence="2">Apicoplast</location>
    </subcellularLocation>
</comment>
<dbReference type="GO" id="GO:0000428">
    <property type="term" value="C:DNA-directed RNA polymerase complex"/>
    <property type="evidence" value="ECO:0007669"/>
    <property type="project" value="UniProtKB-KW"/>
</dbReference>
<dbReference type="InterPro" id="IPR014724">
    <property type="entry name" value="RNA_pol_RPB2_OB-fold"/>
</dbReference>
<dbReference type="InterPro" id="IPR037034">
    <property type="entry name" value="RNA_pol_Rpb2_2_sf"/>
</dbReference>
<evidence type="ECO:0000256" key="11">
    <source>
        <dbReference type="ARBA" id="ARBA00023163"/>
    </source>
</evidence>
<evidence type="ECO:0000256" key="1">
    <source>
        <dbReference type="ARBA" id="ARBA00004026"/>
    </source>
</evidence>
<dbReference type="PROSITE" id="PS01166">
    <property type="entry name" value="RNA_POL_BETA"/>
    <property type="match status" value="1"/>
</dbReference>
<evidence type="ECO:0000259" key="17">
    <source>
        <dbReference type="Pfam" id="PF04560"/>
    </source>
</evidence>
<dbReference type="GO" id="GO:0003899">
    <property type="term" value="F:DNA-directed RNA polymerase activity"/>
    <property type="evidence" value="ECO:0007669"/>
    <property type="project" value="UniProtKB-EC"/>
</dbReference>
<dbReference type="Gene3D" id="3.90.1110.10">
    <property type="entry name" value="RNA polymerase Rpb2, domain 2"/>
    <property type="match status" value="1"/>
</dbReference>
<evidence type="ECO:0000259" key="16">
    <source>
        <dbReference type="Pfam" id="PF00562"/>
    </source>
</evidence>
<gene>
    <name evidence="19" type="primary">rpoB</name>
</gene>
<evidence type="ECO:0000256" key="8">
    <source>
        <dbReference type="ARBA" id="ARBA00022679"/>
    </source>
</evidence>
<dbReference type="Gene3D" id="2.40.270.10">
    <property type="entry name" value="DNA-directed RNA polymerase, subunit 2, domain 6"/>
    <property type="match status" value="1"/>
</dbReference>
<evidence type="ECO:0000256" key="10">
    <source>
        <dbReference type="ARBA" id="ARBA00022887"/>
    </source>
</evidence>
<dbReference type="GO" id="GO:0020011">
    <property type="term" value="C:apicoplast"/>
    <property type="evidence" value="ECO:0007669"/>
    <property type="project" value="UniProtKB-SubCell"/>
</dbReference>
<dbReference type="Gene3D" id="2.30.150.10">
    <property type="entry name" value="DNA-directed RNA polymerase, beta subunit, external 1 domain"/>
    <property type="match status" value="1"/>
</dbReference>
<keyword evidence="9 15" id="KW-0548">Nucleotidyltransferase</keyword>
<dbReference type="PANTHER" id="PTHR20856">
    <property type="entry name" value="DNA-DIRECTED RNA POLYMERASE I SUBUNIT 2"/>
    <property type="match status" value="1"/>
</dbReference>
<evidence type="ECO:0000256" key="14">
    <source>
        <dbReference type="RuleBase" id="RU000434"/>
    </source>
</evidence>
<evidence type="ECO:0000256" key="12">
    <source>
        <dbReference type="ARBA" id="ARBA00026088"/>
    </source>
</evidence>
<keyword evidence="10" id="KW-0933">Apicoplast</keyword>
<keyword evidence="7" id="KW-0934">Plastid</keyword>
<dbReference type="GO" id="GO:0006351">
    <property type="term" value="P:DNA-templated transcription"/>
    <property type="evidence" value="ECO:0007669"/>
    <property type="project" value="InterPro"/>
</dbReference>
<organism evidence="19">
    <name type="scientific">Nephromyces sp. ex Molgula occidentalis</name>
    <dbReference type="NCBI Taxonomy" id="2544991"/>
    <lineage>
        <taxon>Eukaryota</taxon>
        <taxon>Sar</taxon>
        <taxon>Alveolata</taxon>
        <taxon>Apicomplexa</taxon>
        <taxon>Aconoidasida</taxon>
        <taxon>Nephromycida</taxon>
        <taxon>Nephromyces</taxon>
    </lineage>
</organism>
<dbReference type="Pfam" id="PF04560">
    <property type="entry name" value="RNA_pol_Rpb2_7"/>
    <property type="match status" value="1"/>
</dbReference>
<dbReference type="InterPro" id="IPR007121">
    <property type="entry name" value="RNA_pol_bsu_CS"/>
</dbReference>
<dbReference type="InterPro" id="IPR007120">
    <property type="entry name" value="DNA-dir_RNAP_su2_dom"/>
</dbReference>
<name>A0A5C1H7Y9_9APIC</name>
<comment type="catalytic activity">
    <reaction evidence="13 15">
        <text>RNA(n) + a ribonucleoside 5'-triphosphate = RNA(n+1) + diphosphate</text>
        <dbReference type="Rhea" id="RHEA:21248"/>
        <dbReference type="Rhea" id="RHEA-COMP:14527"/>
        <dbReference type="Rhea" id="RHEA-COMP:17342"/>
        <dbReference type="ChEBI" id="CHEBI:33019"/>
        <dbReference type="ChEBI" id="CHEBI:61557"/>
        <dbReference type="ChEBI" id="CHEBI:140395"/>
        <dbReference type="EC" id="2.7.7.6"/>
    </reaction>
</comment>
<evidence type="ECO:0000256" key="13">
    <source>
        <dbReference type="ARBA" id="ARBA00048552"/>
    </source>
</evidence>
<proteinExistence type="inferred from homology"/>
<dbReference type="Gene3D" id="2.40.50.150">
    <property type="match status" value="1"/>
</dbReference>
<comment type="similarity">
    <text evidence="3 14">Belongs to the RNA polymerase beta chain family.</text>
</comment>
<feature type="domain" description="RNA polymerase Rpb2" evidence="18">
    <location>
        <begin position="368"/>
        <end position="426"/>
    </location>
</feature>
<dbReference type="GO" id="GO:0032549">
    <property type="term" value="F:ribonucleoside binding"/>
    <property type="evidence" value="ECO:0007669"/>
    <property type="project" value="InterPro"/>
</dbReference>
<sequence>MIYSIIPFSIQDIYYNYNSSKNFITNLLPNKLKVLLPKILPINFNLNNISKIKFNVNDIKFNTTKYDFTNIPFNTNLNPNYQVILPVEIYQNLQKFKFNFILFEFPKINSKGDLILNGLQKTYILKLQKQLGLYFKKIIKKNNIIYQAYIIFKFNHIISIELINNTEIKLYDFKYKISINLITLLNYLNIPNTFITNFSRYGNSILLNKLLNNHNLNDKLNKNYYKLIKSYFNTPTIELTSNYIQKPENIFLNYEYINQHLHQYFGNRETFSSSYLSTDLILIIDILLDFKFKKRSIPDIDNFGMKKLNTVNDIFLNQLDFILEKRIKILLTFLTKFKLINKKFINNINKKKYISSFKEFFNINPLIQYSDQINSLSKIMHKVKITKTTSSNIKDFNLREIRFSELGKLCLINTSEGINSGLITYLPENIYINSNFTIETPIYNNNLTNETFNSTFLNVFNKEKNNLSFNQISLRKNKSFNKLLNVTFYKNSLNVTPIKNKDILVTKNQVFSLSENLIPFIFYNDPGRSLMGAKMQMQSIPLIYKQKAYVITGTEQLLSRKNNWIYSLQEGIITYVSSYKIIIRDLLNREIIYYLNNYNFSNQNTIINFIPSVWVGERISAGQLLAVNQDFEDNEFSIGNNLSVLYGSYLGYEFEDALIINKSLIYNNIFTSLHLTCYETSFIINNTLIPEFSSINIPKYTSFEKRNLDKFGIIKEGSKILDNDLLIAKISLIKFYSYKDSINKFLSTLFGYRLRNIVDKSIKNSIGNSGRVVKLEFVTNNNITFNNTYLKIRIFIIKQRFLEIGDKLCGRHGNKGVISYISNNVDLPYNWNSISPDLITSPIGVPSRMNLGQLIETILGINCLFSDKRLLINSNLNYKFGANYLKTLLYNYIKESNYYNGYNTNSYNLGKSLFFDGRTGKMLKNSILFGCSFYTKLIHMVKDKVHYRTIGPYSHLTQQPVKGRSQQGGQRFGEMEVWALEAFGSAYNLKELLSYKSDDIKGRTNLNNYLLGTQDLKSSFIPESFNLVLTELKGLALNIESLLINPTDDKVFILSNNF</sequence>
<dbReference type="GO" id="GO:0003677">
    <property type="term" value="F:DNA binding"/>
    <property type="evidence" value="ECO:0007669"/>
    <property type="project" value="InterPro"/>
</dbReference>
<dbReference type="InterPro" id="IPR007645">
    <property type="entry name" value="RNA_pol_Rpb2_3"/>
</dbReference>
<dbReference type="SUPFAM" id="SSF64484">
    <property type="entry name" value="beta and beta-prime subunits of DNA dependent RNA-polymerase"/>
    <property type="match status" value="1"/>
</dbReference>
<dbReference type="Gene3D" id="2.40.50.100">
    <property type="match status" value="1"/>
</dbReference>
<dbReference type="InterPro" id="IPR037033">
    <property type="entry name" value="DNA-dir_RNAP_su2_hyb_sf"/>
</dbReference>
<dbReference type="InterPro" id="IPR042107">
    <property type="entry name" value="DNA-dir_RNA_pol_bsu_ext_1_sf"/>
</dbReference>
<accession>A0A5C1H7Y9</accession>
<evidence type="ECO:0000256" key="9">
    <source>
        <dbReference type="ARBA" id="ARBA00022695"/>
    </source>
</evidence>
<evidence type="ECO:0000256" key="3">
    <source>
        <dbReference type="ARBA" id="ARBA00006835"/>
    </source>
</evidence>
<evidence type="ECO:0000256" key="4">
    <source>
        <dbReference type="ARBA" id="ARBA00012418"/>
    </source>
</evidence>
<dbReference type="Gene3D" id="3.90.1100.10">
    <property type="match status" value="1"/>
</dbReference>
<evidence type="ECO:0000256" key="5">
    <source>
        <dbReference type="ARBA" id="ARBA00021955"/>
    </source>
</evidence>
<dbReference type="AlphaFoldDB" id="A0A5C1H7Y9"/>
<feature type="domain" description="DNA-directed RNA polymerase subunit 2 hybrid-binding" evidence="16">
    <location>
        <begin position="569"/>
        <end position="966"/>
    </location>
</feature>
<dbReference type="InterPro" id="IPR007641">
    <property type="entry name" value="RNA_pol_Rpb2_7"/>
</dbReference>
<feature type="domain" description="RNA polymerase Rpb2" evidence="17">
    <location>
        <begin position="968"/>
        <end position="1041"/>
    </location>
</feature>
<dbReference type="Pfam" id="PF00562">
    <property type="entry name" value="RNA_pol_Rpb2_6"/>
    <property type="match status" value="1"/>
</dbReference>
<keyword evidence="6 15" id="KW-0240">DNA-directed RNA polymerase</keyword>
<dbReference type="InterPro" id="IPR015712">
    <property type="entry name" value="DNA-dir_RNA_pol_su2"/>
</dbReference>
<dbReference type="EMBL" id="MK573206">
    <property type="protein sequence ID" value="QEM01752.1"/>
    <property type="molecule type" value="Genomic_DNA"/>
</dbReference>
<evidence type="ECO:0000259" key="18">
    <source>
        <dbReference type="Pfam" id="PF04565"/>
    </source>
</evidence>
<dbReference type="EC" id="2.7.7.6" evidence="4 15"/>
<comment type="function">
    <text evidence="1 15">DNA-dependent RNA polymerase catalyzes the transcription of DNA into RNA using the four ribonucleoside triphosphates as substrates.</text>
</comment>
<reference evidence="19" key="1">
    <citation type="journal article" date="2019" name="Genome Biol. Evol.">
        <title>Nephromyces represents a diverse and novel lineage of the Apicomplexa that has retained apicoplasts.</title>
        <authorList>
            <person name="Munoz-Gomez S.A."/>
            <person name="Durnin K."/>
            <person name="Eme L."/>
            <person name="Paight C."/>
            <person name="Lane C.E."/>
            <person name="Saffo M.B."/>
            <person name="Slamovits C.H."/>
        </authorList>
    </citation>
    <scope>NUCLEOTIDE SEQUENCE</scope>
    <source>
        <strain evidence="19">656</strain>
    </source>
</reference>
<evidence type="ECO:0000256" key="7">
    <source>
        <dbReference type="ARBA" id="ARBA00022640"/>
    </source>
</evidence>
<dbReference type="Gene3D" id="3.90.1800.10">
    <property type="entry name" value="RNA polymerase alpha subunit dimerisation domain"/>
    <property type="match status" value="1"/>
</dbReference>
<dbReference type="Pfam" id="PF04565">
    <property type="entry name" value="RNA_pol_Rpb2_3"/>
    <property type="match status" value="1"/>
</dbReference>
<keyword evidence="8 15" id="KW-0808">Transferase</keyword>
<evidence type="ECO:0000256" key="2">
    <source>
        <dbReference type="ARBA" id="ARBA00004467"/>
    </source>
</evidence>
<keyword evidence="11 15" id="KW-0804">Transcription</keyword>
<evidence type="ECO:0000256" key="6">
    <source>
        <dbReference type="ARBA" id="ARBA00022478"/>
    </source>
</evidence>